<dbReference type="Gene3D" id="3.30.1240.10">
    <property type="match status" value="1"/>
</dbReference>
<dbReference type="SFLD" id="SFLDG01140">
    <property type="entry name" value="C2.B:_Phosphomannomutase_and_P"/>
    <property type="match status" value="1"/>
</dbReference>
<dbReference type="Pfam" id="PF08282">
    <property type="entry name" value="Hydrolase_3"/>
    <property type="match status" value="1"/>
</dbReference>
<dbReference type="Gene3D" id="3.40.50.1000">
    <property type="entry name" value="HAD superfamily/HAD-like"/>
    <property type="match status" value="1"/>
</dbReference>
<dbReference type="SUPFAM" id="SSF56784">
    <property type="entry name" value="HAD-like"/>
    <property type="match status" value="1"/>
</dbReference>
<keyword evidence="1" id="KW-0378">Hydrolase</keyword>
<accession>A0A5K1JLK3</accession>
<dbReference type="InterPro" id="IPR036412">
    <property type="entry name" value="HAD-like_sf"/>
</dbReference>
<dbReference type="OrthoDB" id="3180855at2"/>
<dbReference type="SFLD" id="SFLDS00003">
    <property type="entry name" value="Haloacid_Dehalogenase"/>
    <property type="match status" value="1"/>
</dbReference>
<dbReference type="GO" id="GO:0000287">
    <property type="term" value="F:magnesium ion binding"/>
    <property type="evidence" value="ECO:0007669"/>
    <property type="project" value="TreeGrafter"/>
</dbReference>
<gene>
    <name evidence="1" type="primary">ybjI_2</name>
    <name evidence="1" type="ORF">JKKLCJKK_00741</name>
</gene>
<dbReference type="InterPro" id="IPR023214">
    <property type="entry name" value="HAD_sf"/>
</dbReference>
<dbReference type="PANTHER" id="PTHR10000">
    <property type="entry name" value="PHOSPHOSERINE PHOSPHATASE"/>
    <property type="match status" value="1"/>
</dbReference>
<dbReference type="PANTHER" id="PTHR10000:SF53">
    <property type="entry name" value="5-AMINO-6-(5-PHOSPHO-D-RIBITYLAMINO)URACIL PHOSPHATASE YBJI-RELATED"/>
    <property type="match status" value="1"/>
</dbReference>
<dbReference type="Proteomes" id="UP000405524">
    <property type="component" value="Unassembled WGS sequence"/>
</dbReference>
<dbReference type="GeneID" id="77465725"/>
<evidence type="ECO:0000313" key="1">
    <source>
        <dbReference type="EMBL" id="VWL93294.1"/>
    </source>
</evidence>
<dbReference type="GO" id="GO:0016791">
    <property type="term" value="F:phosphatase activity"/>
    <property type="evidence" value="ECO:0007669"/>
    <property type="project" value="UniProtKB-ARBA"/>
</dbReference>
<organism evidence="1 2">
    <name type="scientific">Collinsella intestinalis</name>
    <dbReference type="NCBI Taxonomy" id="147207"/>
    <lineage>
        <taxon>Bacteria</taxon>
        <taxon>Bacillati</taxon>
        <taxon>Actinomycetota</taxon>
        <taxon>Coriobacteriia</taxon>
        <taxon>Coriobacteriales</taxon>
        <taxon>Coriobacteriaceae</taxon>
        <taxon>Collinsella</taxon>
    </lineage>
</organism>
<dbReference type="NCBIfam" id="TIGR00099">
    <property type="entry name" value="Cof-subfamily"/>
    <property type="match status" value="1"/>
</dbReference>
<sequence>MLPSYLEDTDLSSIKLVATDMDLTLLADDKSMPEGIDERIDALTEHGIVFCAASGRPALALRQSFPRHHANMAIVADNGASVYLRDELIYRDLLDKGLYHEVLARCVDSGRGIPVLCAFDDAYVLERDRKHEDVVGIYYRSIIYVDSFEDLDIESNKISMYFPDWDSKKQLDEVYGPEFGSRLYVTCAGDEWLDFMNIGINKGSGIRHLAENLGIDLADVAALGDTYNDIPMLDIVGHSYVMGNAAEHMHAHGKFLAPTNNEAGVLTVIDRIVEAAK</sequence>
<dbReference type="EMBL" id="CABWIC010000007">
    <property type="protein sequence ID" value="VWL93294.1"/>
    <property type="molecule type" value="Genomic_DNA"/>
</dbReference>
<dbReference type="EC" id="3.1.3.-" evidence="1"/>
<name>A0A5K1JLK3_9ACTN</name>
<reference evidence="1 2" key="1">
    <citation type="submission" date="2019-10" db="EMBL/GenBank/DDBJ databases">
        <authorList>
            <person name="Wolf R A."/>
        </authorList>
    </citation>
    <scope>NUCLEOTIDE SEQUENCE [LARGE SCALE GENOMIC DNA]</scope>
    <source>
        <strain evidence="1">Collinsella_intestinalis_DSM_13632</strain>
    </source>
</reference>
<dbReference type="AlphaFoldDB" id="A0A5K1JLK3"/>
<evidence type="ECO:0000313" key="2">
    <source>
        <dbReference type="Proteomes" id="UP000405524"/>
    </source>
</evidence>
<proteinExistence type="predicted"/>
<dbReference type="GO" id="GO:0005829">
    <property type="term" value="C:cytosol"/>
    <property type="evidence" value="ECO:0007669"/>
    <property type="project" value="TreeGrafter"/>
</dbReference>
<dbReference type="InterPro" id="IPR006379">
    <property type="entry name" value="HAD-SF_hydro_IIB"/>
</dbReference>
<protein>
    <submittedName>
        <fullName evidence="1">5-amino-6-(5-phospho-D-ribitylamino)uracil phosphatase YbjI</fullName>
        <ecNumber evidence="1">3.1.3.-</ecNumber>
    </submittedName>
</protein>
<dbReference type="NCBIfam" id="TIGR01484">
    <property type="entry name" value="HAD-SF-IIB"/>
    <property type="match status" value="1"/>
</dbReference>
<dbReference type="InterPro" id="IPR000150">
    <property type="entry name" value="Cof"/>
</dbReference>
<dbReference type="RefSeq" id="WP_152063359.1">
    <property type="nucleotide sequence ID" value="NZ_CABWIC010000007.1"/>
</dbReference>